<dbReference type="Proteomes" id="UP001314200">
    <property type="component" value="Unassembled WGS sequence"/>
</dbReference>
<evidence type="ECO:0000313" key="1">
    <source>
        <dbReference type="EMBL" id="CAK1254696.1"/>
    </source>
</evidence>
<dbReference type="EMBL" id="CAUZLY010000014">
    <property type="protein sequence ID" value="CAK1254696.1"/>
    <property type="molecule type" value="Genomic_DNA"/>
</dbReference>
<accession>A0ABM9N296</accession>
<comment type="caution">
    <text evidence="1">The sequence shown here is derived from an EMBL/GenBank/DDBJ whole genome shotgun (WGS) entry which is preliminary data.</text>
</comment>
<gene>
    <name evidence="1" type="ORF">R82641_BJNNKPBH_01531</name>
</gene>
<name>A0ABM9N296_9LACO</name>
<keyword evidence="2" id="KW-1185">Reference proteome</keyword>
<proteinExistence type="predicted"/>
<sequence>MKLRLHDSFSTILMVEQGLGYSIMPMDEETEALYQIKSFDMIPAISRSINLLQKNDGLLTNGAKNFAKFVQTHRDAL</sequence>
<reference evidence="1 2" key="1">
    <citation type="submission" date="2023-10" db="EMBL/GenBank/DDBJ databases">
        <authorList>
            <person name="Botero Cardona J."/>
        </authorList>
    </citation>
    <scope>NUCLEOTIDE SEQUENCE [LARGE SCALE GENOMIC DNA]</scope>
    <source>
        <strain evidence="1 2">R-82641</strain>
    </source>
</reference>
<protein>
    <submittedName>
        <fullName evidence="1">LysR family (LysR)</fullName>
    </submittedName>
</protein>
<evidence type="ECO:0000313" key="2">
    <source>
        <dbReference type="Proteomes" id="UP001314200"/>
    </source>
</evidence>
<organism evidence="1 2">
    <name type="scientific">Fructobacillus cardui</name>
    <dbReference type="NCBI Taxonomy" id="2893170"/>
    <lineage>
        <taxon>Bacteria</taxon>
        <taxon>Bacillati</taxon>
        <taxon>Bacillota</taxon>
        <taxon>Bacilli</taxon>
        <taxon>Lactobacillales</taxon>
        <taxon>Lactobacillaceae</taxon>
        <taxon>Fructobacillus</taxon>
    </lineage>
</organism>